<dbReference type="Gene3D" id="2.60.470.10">
    <property type="entry name" value="Acid-sensing ion channels like domains"/>
    <property type="match status" value="1"/>
</dbReference>
<gene>
    <name evidence="14" type="ORF">HHI36_004234</name>
</gene>
<evidence type="ECO:0000256" key="5">
    <source>
        <dbReference type="ARBA" id="ARBA00022692"/>
    </source>
</evidence>
<evidence type="ECO:0000256" key="8">
    <source>
        <dbReference type="ARBA" id="ARBA00023065"/>
    </source>
</evidence>
<sequence length="392" mass="45240">MGSYNTIRPRKAINGFSWNNEEKNKTIFKIEDFNKKQNREMAISVPPNGVRLFWFFSFGIAACLAGYFISNIYVKWSESPVIISFSPLDADLNSIPFPSITICNMNQAKRPEAEHIVEHGTPAQKKLLEDYCNLNNEPNQTEYETDWDTMQNFLITVGQSCNDMLKQCLWKNEKVDCDDYFNNDLTDEGLCCSFNRLPPNMVYWNPKSLSYLNQTYSNNIYDWNPEDGFPDVISAANENFIPRRPLGAGQHLGLSITLDTQVDKYYCSSTYSVGFKIVLSNPIETPKTADFGFLLSPGVEARYVINPTIREATDSLKNVAIEKRKCYFSNERTLQYFRFNLASIPRVMNFSLLNDVRYLKFTKDREAVFYYAIRKLNEPKEISGVHFMCLHS</sequence>
<keyword evidence="9 13" id="KW-0472">Membrane</keyword>
<dbReference type="EMBL" id="JABFTP020000144">
    <property type="protein sequence ID" value="KAL3281010.1"/>
    <property type="molecule type" value="Genomic_DNA"/>
</dbReference>
<keyword evidence="6 13" id="KW-1133">Transmembrane helix</keyword>
<name>A0ABD2NQU0_9CUCU</name>
<dbReference type="PRINTS" id="PR01078">
    <property type="entry name" value="AMINACHANNEL"/>
</dbReference>
<keyword evidence="8 12" id="KW-0406">Ion transport</keyword>
<evidence type="ECO:0000256" key="10">
    <source>
        <dbReference type="ARBA" id="ARBA00023201"/>
    </source>
</evidence>
<keyword evidence="3 12" id="KW-0813">Transport</keyword>
<evidence type="ECO:0000256" key="2">
    <source>
        <dbReference type="ARBA" id="ARBA00007193"/>
    </source>
</evidence>
<evidence type="ECO:0008006" key="16">
    <source>
        <dbReference type="Google" id="ProtNLM"/>
    </source>
</evidence>
<evidence type="ECO:0000256" key="1">
    <source>
        <dbReference type="ARBA" id="ARBA00004141"/>
    </source>
</evidence>
<evidence type="ECO:0000256" key="7">
    <source>
        <dbReference type="ARBA" id="ARBA00023053"/>
    </source>
</evidence>
<dbReference type="InterPro" id="IPR001873">
    <property type="entry name" value="ENaC"/>
</dbReference>
<keyword evidence="10 12" id="KW-0739">Sodium transport</keyword>
<dbReference type="GO" id="GO:0005272">
    <property type="term" value="F:sodium channel activity"/>
    <property type="evidence" value="ECO:0007669"/>
    <property type="project" value="UniProtKB-KW"/>
</dbReference>
<keyword evidence="7" id="KW-0915">Sodium</keyword>
<dbReference type="GO" id="GO:0016020">
    <property type="term" value="C:membrane"/>
    <property type="evidence" value="ECO:0007669"/>
    <property type="project" value="UniProtKB-SubCell"/>
</dbReference>
<dbReference type="AlphaFoldDB" id="A0ABD2NQU0"/>
<comment type="subcellular location">
    <subcellularLocation>
        <location evidence="1">Membrane</location>
        <topology evidence="1">Multi-pass membrane protein</topology>
    </subcellularLocation>
</comment>
<dbReference type="PANTHER" id="PTHR11690">
    <property type="entry name" value="AMILORIDE-SENSITIVE SODIUM CHANNEL-RELATED"/>
    <property type="match status" value="1"/>
</dbReference>
<evidence type="ECO:0000256" key="3">
    <source>
        <dbReference type="ARBA" id="ARBA00022448"/>
    </source>
</evidence>
<evidence type="ECO:0000313" key="15">
    <source>
        <dbReference type="Proteomes" id="UP001516400"/>
    </source>
</evidence>
<evidence type="ECO:0000256" key="4">
    <source>
        <dbReference type="ARBA" id="ARBA00022461"/>
    </source>
</evidence>
<keyword evidence="4 12" id="KW-0894">Sodium channel</keyword>
<feature type="transmembrane region" description="Helical" evidence="13">
    <location>
        <begin position="52"/>
        <end position="74"/>
    </location>
</feature>
<protein>
    <recommendedName>
        <fullName evidence="16">Sodium channel protein Nach</fullName>
    </recommendedName>
</protein>
<keyword evidence="5 12" id="KW-0812">Transmembrane</keyword>
<organism evidence="14 15">
    <name type="scientific">Cryptolaemus montrouzieri</name>
    <dbReference type="NCBI Taxonomy" id="559131"/>
    <lineage>
        <taxon>Eukaryota</taxon>
        <taxon>Metazoa</taxon>
        <taxon>Ecdysozoa</taxon>
        <taxon>Arthropoda</taxon>
        <taxon>Hexapoda</taxon>
        <taxon>Insecta</taxon>
        <taxon>Pterygota</taxon>
        <taxon>Neoptera</taxon>
        <taxon>Endopterygota</taxon>
        <taxon>Coleoptera</taxon>
        <taxon>Polyphaga</taxon>
        <taxon>Cucujiformia</taxon>
        <taxon>Coccinelloidea</taxon>
        <taxon>Coccinellidae</taxon>
        <taxon>Scymninae</taxon>
        <taxon>Scymnini</taxon>
        <taxon>Cryptolaemus</taxon>
    </lineage>
</organism>
<evidence type="ECO:0000313" key="14">
    <source>
        <dbReference type="EMBL" id="KAL3281010.1"/>
    </source>
</evidence>
<evidence type="ECO:0000256" key="12">
    <source>
        <dbReference type="RuleBase" id="RU000679"/>
    </source>
</evidence>
<evidence type="ECO:0000256" key="9">
    <source>
        <dbReference type="ARBA" id="ARBA00023136"/>
    </source>
</evidence>
<evidence type="ECO:0000256" key="6">
    <source>
        <dbReference type="ARBA" id="ARBA00022989"/>
    </source>
</evidence>
<dbReference type="Pfam" id="PF00858">
    <property type="entry name" value="ASC"/>
    <property type="match status" value="1"/>
</dbReference>
<reference evidence="14 15" key="1">
    <citation type="journal article" date="2021" name="BMC Biol.">
        <title>Horizontally acquired antibacterial genes associated with adaptive radiation of ladybird beetles.</title>
        <authorList>
            <person name="Li H.S."/>
            <person name="Tang X.F."/>
            <person name="Huang Y.H."/>
            <person name="Xu Z.Y."/>
            <person name="Chen M.L."/>
            <person name="Du X.Y."/>
            <person name="Qiu B.Y."/>
            <person name="Chen P.T."/>
            <person name="Zhang W."/>
            <person name="Slipinski A."/>
            <person name="Escalona H.E."/>
            <person name="Waterhouse R.M."/>
            <person name="Zwick A."/>
            <person name="Pang H."/>
        </authorList>
    </citation>
    <scope>NUCLEOTIDE SEQUENCE [LARGE SCALE GENOMIC DNA]</scope>
    <source>
        <strain evidence="14">SYSU2018</strain>
    </source>
</reference>
<comment type="caution">
    <text evidence="14">The sequence shown here is derived from an EMBL/GenBank/DDBJ whole genome shotgun (WGS) entry which is preliminary data.</text>
</comment>
<comment type="similarity">
    <text evidence="2 12">Belongs to the amiloride-sensitive sodium channel (TC 1.A.6) family.</text>
</comment>
<dbReference type="Proteomes" id="UP001516400">
    <property type="component" value="Unassembled WGS sequence"/>
</dbReference>
<keyword evidence="15" id="KW-1185">Reference proteome</keyword>
<keyword evidence="11 12" id="KW-0407">Ion channel</keyword>
<proteinExistence type="inferred from homology"/>
<dbReference type="PANTHER" id="PTHR11690:SF243">
    <property type="entry name" value="PICKPOCKET 12-RELATED"/>
    <property type="match status" value="1"/>
</dbReference>
<evidence type="ECO:0000256" key="11">
    <source>
        <dbReference type="ARBA" id="ARBA00023303"/>
    </source>
</evidence>
<accession>A0ABD2NQU0</accession>
<evidence type="ECO:0000256" key="13">
    <source>
        <dbReference type="SAM" id="Phobius"/>
    </source>
</evidence>